<accession>A0A1G5Q5X3</accession>
<organism evidence="4 5">
    <name type="scientific">Epibacterium ulvae</name>
    <dbReference type="NCBI Taxonomy" id="1156985"/>
    <lineage>
        <taxon>Bacteria</taxon>
        <taxon>Pseudomonadati</taxon>
        <taxon>Pseudomonadota</taxon>
        <taxon>Alphaproteobacteria</taxon>
        <taxon>Rhodobacterales</taxon>
        <taxon>Roseobacteraceae</taxon>
        <taxon>Epibacterium</taxon>
    </lineage>
</organism>
<dbReference type="CDD" id="cd01166">
    <property type="entry name" value="KdgK"/>
    <property type="match status" value="1"/>
</dbReference>
<dbReference type="GO" id="GO:0016857">
    <property type="term" value="F:racemase and epimerase activity, acting on carbohydrates and derivatives"/>
    <property type="evidence" value="ECO:0007669"/>
    <property type="project" value="InterPro"/>
</dbReference>
<dbReference type="OrthoDB" id="9776822at2"/>
<dbReference type="EMBL" id="FMWG01000003">
    <property type="protein sequence ID" value="SCZ57028.1"/>
    <property type="molecule type" value="Genomic_DNA"/>
</dbReference>
<dbReference type="PANTHER" id="PTHR34389">
    <property type="entry name" value="L-RHAMNOSE MUTAROTASE"/>
    <property type="match status" value="1"/>
</dbReference>
<dbReference type="Pfam" id="PF05336">
    <property type="entry name" value="rhaM"/>
    <property type="match status" value="1"/>
</dbReference>
<protein>
    <submittedName>
        <fullName evidence="4">2-dehydro-3-deoxygluconokinase</fullName>
    </submittedName>
</protein>
<proteinExistence type="predicted"/>
<keyword evidence="2 4" id="KW-0418">Kinase</keyword>
<dbReference type="Proteomes" id="UP000198767">
    <property type="component" value="Unassembled WGS sequence"/>
</dbReference>
<evidence type="ECO:0000256" key="1">
    <source>
        <dbReference type="ARBA" id="ARBA00022679"/>
    </source>
</evidence>
<dbReference type="SUPFAM" id="SSF54909">
    <property type="entry name" value="Dimeric alpha+beta barrel"/>
    <property type="match status" value="1"/>
</dbReference>
<dbReference type="Gene3D" id="3.30.70.100">
    <property type="match status" value="1"/>
</dbReference>
<dbReference type="InterPro" id="IPR008000">
    <property type="entry name" value="Rham/fucose_mutarotase"/>
</dbReference>
<feature type="domain" description="Carbohydrate kinase PfkB" evidence="3">
    <location>
        <begin position="19"/>
        <end position="298"/>
    </location>
</feature>
<evidence type="ECO:0000313" key="5">
    <source>
        <dbReference type="Proteomes" id="UP000198767"/>
    </source>
</evidence>
<dbReference type="InterPro" id="IPR002173">
    <property type="entry name" value="Carboh/pur_kinase_PfkB_CS"/>
</dbReference>
<dbReference type="InterPro" id="IPR011611">
    <property type="entry name" value="PfkB_dom"/>
</dbReference>
<keyword evidence="1" id="KW-0808">Transferase</keyword>
<dbReference type="Pfam" id="PF00294">
    <property type="entry name" value="PfkB"/>
    <property type="match status" value="1"/>
</dbReference>
<evidence type="ECO:0000259" key="3">
    <source>
        <dbReference type="Pfam" id="PF00294"/>
    </source>
</evidence>
<dbReference type="STRING" id="1156985.SAMN04488118_10317"/>
<dbReference type="Gene3D" id="3.40.1190.20">
    <property type="match status" value="1"/>
</dbReference>
<dbReference type="RefSeq" id="WP_090216992.1">
    <property type="nucleotide sequence ID" value="NZ_FMWG01000003.1"/>
</dbReference>
<dbReference type="SUPFAM" id="SSF53613">
    <property type="entry name" value="Ribokinase-like"/>
    <property type="match status" value="1"/>
</dbReference>
<reference evidence="4 5" key="1">
    <citation type="submission" date="2016-10" db="EMBL/GenBank/DDBJ databases">
        <authorList>
            <person name="de Groot N.N."/>
        </authorList>
    </citation>
    <scope>NUCLEOTIDE SEQUENCE [LARGE SCALE GENOMIC DNA]</scope>
    <source>
        <strain evidence="4 5">U95</strain>
    </source>
</reference>
<dbReference type="PANTHER" id="PTHR34389:SF2">
    <property type="entry name" value="L-RHAMNOSE MUTAROTASE"/>
    <property type="match status" value="1"/>
</dbReference>
<sequence>MTYRVACIGEPLAEISNGPQGMQIAFGGDTLNTAIYLARETTDQDIQVDYVTVLGEDAASEGVLDLMQREGISTEYVRHHPSRNMGIYALQNDANGERRFHYWRDRAAARLLFDQEDRLEALAISSANLVYLSGITLAIMSEEGRARLFNTLKSKRSTNRKIAFDSNFRTSLWEDTETARRWVKAFWEITDIGLPTIEDEIALFDDVSHQVLIERLNRIGVKQGALKMGAAGPVPLSGVSYETQYPAADVVKDTTGAGDSFNGGFLAAYIKGESESSCLSSAHEIAREVIGHKGAILPFNAPNELLRVGSTIRLRPENAQRYIELHADVWPGVLDRIKASNISNYSIFLKEPEHLMFAYFEYTGTDLATDMAAIAADPTTQKWWAVCGPMQDPFETRKDGEWWAEMKQVFSMK</sequence>
<evidence type="ECO:0000313" key="4">
    <source>
        <dbReference type="EMBL" id="SCZ57028.1"/>
    </source>
</evidence>
<dbReference type="PROSITE" id="PS00584">
    <property type="entry name" value="PFKB_KINASES_2"/>
    <property type="match status" value="1"/>
</dbReference>
<dbReference type="InterPro" id="IPR029056">
    <property type="entry name" value="Ribokinase-like"/>
</dbReference>
<keyword evidence="5" id="KW-1185">Reference proteome</keyword>
<gene>
    <name evidence="4" type="ORF">SAMN04488118_10317</name>
</gene>
<evidence type="ECO:0000256" key="2">
    <source>
        <dbReference type="ARBA" id="ARBA00022777"/>
    </source>
</evidence>
<name>A0A1G5Q5X3_9RHOB</name>
<dbReference type="InterPro" id="IPR011008">
    <property type="entry name" value="Dimeric_a/b-barrel"/>
</dbReference>
<dbReference type="AlphaFoldDB" id="A0A1G5Q5X3"/>
<dbReference type="GO" id="GO:0016301">
    <property type="term" value="F:kinase activity"/>
    <property type="evidence" value="ECO:0007669"/>
    <property type="project" value="UniProtKB-KW"/>
</dbReference>